<evidence type="ECO:0000256" key="1">
    <source>
        <dbReference type="ARBA" id="ARBA00005298"/>
    </source>
</evidence>
<dbReference type="Ensembl" id="ENSENLT00000003450.1">
    <property type="protein sequence ID" value="ENSENLP00000003268.1"/>
    <property type="gene ID" value="ENSENLG00000001574.1"/>
</dbReference>
<accession>A0A665T911</accession>
<feature type="domain" description="Arrestin-like N-terminal" evidence="2">
    <location>
        <begin position="11"/>
        <end position="140"/>
    </location>
</feature>
<dbReference type="Pfam" id="PF02752">
    <property type="entry name" value="Arrestin_C"/>
    <property type="match status" value="1"/>
</dbReference>
<evidence type="ECO:0000313" key="4">
    <source>
        <dbReference type="Ensembl" id="ENSENLP00000003268.1"/>
    </source>
</evidence>
<dbReference type="SUPFAM" id="SSF81296">
    <property type="entry name" value="E set domains"/>
    <property type="match status" value="2"/>
</dbReference>
<dbReference type="InParanoid" id="A0A665T911"/>
<name>A0A665T911_ECHNA</name>
<evidence type="ECO:0000259" key="3">
    <source>
        <dbReference type="Pfam" id="PF02752"/>
    </source>
</evidence>
<reference evidence="4" key="2">
    <citation type="submission" date="2025-08" db="UniProtKB">
        <authorList>
            <consortium name="Ensembl"/>
        </authorList>
    </citation>
    <scope>IDENTIFICATION</scope>
</reference>
<dbReference type="PANTHER" id="PTHR11188:SF135">
    <property type="entry name" value="ARRESTIN DOMAIN CONTAINING 3-LIKE-RELATED"/>
    <property type="match status" value="1"/>
</dbReference>
<feature type="domain" description="Arrestin C-terminal-like" evidence="3">
    <location>
        <begin position="177"/>
        <end position="276"/>
    </location>
</feature>
<dbReference type="InterPro" id="IPR011022">
    <property type="entry name" value="Arrestin_C-like"/>
</dbReference>
<sequence length="345" mass="38676">MFGQTFKNFSIDFNFLNERETFSSGDPVTGHFSFQLTKETKVSSIIVCLQGWAEVHWSSGTRKHRRHYHYKLDYFKTKAAIVQESSSNGRSVKSRLSPAVTGGTTTLRPGVHTYPFSCQLPLGDFPTSFKGINGKIVMLISVAPLPRCCSSFLFFFPFLQAPLSGSNKMALYKGTKVVAFIQNKLSRDIKPKYFLYKKISYFAEKKRVETKDILKEVGEAIPPSSSQTVTRIITIPPTTCVSILNCNIIRTQYRLRVYLDVKYATDPQIKFNIVILPALQRGEEEHPPAYPGFAAFYMYGGSSFPQNQTASVPSAPPPSYGTYGMYPGTTCGSYDINRSKPAFKN</sequence>
<protein>
    <submittedName>
        <fullName evidence="4">Uncharacterized protein</fullName>
    </submittedName>
</protein>
<reference evidence="4" key="3">
    <citation type="submission" date="2025-09" db="UniProtKB">
        <authorList>
            <consortium name="Ensembl"/>
        </authorList>
    </citation>
    <scope>IDENTIFICATION</scope>
</reference>
<organism evidence="4 5">
    <name type="scientific">Echeneis naucrates</name>
    <name type="common">Live sharksucker</name>
    <dbReference type="NCBI Taxonomy" id="173247"/>
    <lineage>
        <taxon>Eukaryota</taxon>
        <taxon>Metazoa</taxon>
        <taxon>Chordata</taxon>
        <taxon>Craniata</taxon>
        <taxon>Vertebrata</taxon>
        <taxon>Euteleostomi</taxon>
        <taxon>Actinopterygii</taxon>
        <taxon>Neopterygii</taxon>
        <taxon>Teleostei</taxon>
        <taxon>Neoteleostei</taxon>
        <taxon>Acanthomorphata</taxon>
        <taxon>Carangaria</taxon>
        <taxon>Carangiformes</taxon>
        <taxon>Echeneidae</taxon>
        <taxon>Echeneis</taxon>
    </lineage>
</organism>
<keyword evidence="5" id="KW-1185">Reference proteome</keyword>
<proteinExistence type="inferred from homology"/>
<dbReference type="GO" id="GO:0015031">
    <property type="term" value="P:protein transport"/>
    <property type="evidence" value="ECO:0007669"/>
    <property type="project" value="TreeGrafter"/>
</dbReference>
<dbReference type="InterPro" id="IPR014752">
    <property type="entry name" value="Arrestin-like_C"/>
</dbReference>
<dbReference type="GO" id="GO:0005886">
    <property type="term" value="C:plasma membrane"/>
    <property type="evidence" value="ECO:0007669"/>
    <property type="project" value="TreeGrafter"/>
</dbReference>
<dbReference type="PANTHER" id="PTHR11188">
    <property type="entry name" value="ARRESTIN DOMAIN CONTAINING PROTEIN"/>
    <property type="match status" value="1"/>
</dbReference>
<dbReference type="GO" id="GO:0007399">
    <property type="term" value="P:nervous system development"/>
    <property type="evidence" value="ECO:0007669"/>
    <property type="project" value="UniProtKB-ARBA"/>
</dbReference>
<dbReference type="OMA" id="GNYELYI"/>
<evidence type="ECO:0000313" key="5">
    <source>
        <dbReference type="Proteomes" id="UP000472264"/>
    </source>
</evidence>
<dbReference type="InterPro" id="IPR014756">
    <property type="entry name" value="Ig_E-set"/>
</dbReference>
<dbReference type="Gene3D" id="2.60.40.640">
    <property type="match status" value="2"/>
</dbReference>
<evidence type="ECO:0000259" key="2">
    <source>
        <dbReference type="Pfam" id="PF00339"/>
    </source>
</evidence>
<reference evidence="4" key="1">
    <citation type="submission" date="2021-04" db="EMBL/GenBank/DDBJ databases">
        <authorList>
            <consortium name="Wellcome Sanger Institute Data Sharing"/>
        </authorList>
    </citation>
    <scope>NUCLEOTIDE SEQUENCE [LARGE SCALE GENOMIC DNA]</scope>
</reference>
<comment type="similarity">
    <text evidence="1">Belongs to the arrestin family.</text>
</comment>
<dbReference type="GO" id="GO:0005737">
    <property type="term" value="C:cytoplasm"/>
    <property type="evidence" value="ECO:0007669"/>
    <property type="project" value="TreeGrafter"/>
</dbReference>
<dbReference type="AlphaFoldDB" id="A0A665T911"/>
<dbReference type="Pfam" id="PF00339">
    <property type="entry name" value="Arrestin_N"/>
    <property type="match status" value="1"/>
</dbReference>
<dbReference type="Proteomes" id="UP000472264">
    <property type="component" value="Chromosome 9"/>
</dbReference>
<dbReference type="InterPro" id="IPR011021">
    <property type="entry name" value="Arrestin-like_N"/>
</dbReference>
<dbReference type="InterPro" id="IPR050357">
    <property type="entry name" value="Arrestin_domain-protein"/>
</dbReference>